<dbReference type="GO" id="GO:0046872">
    <property type="term" value="F:metal ion binding"/>
    <property type="evidence" value="ECO:0007669"/>
    <property type="project" value="UniProtKB-KW"/>
</dbReference>
<dbReference type="InterPro" id="IPR027476">
    <property type="entry name" value="DppA_N"/>
</dbReference>
<dbReference type="Pfam" id="PF04951">
    <property type="entry name" value="Peptidase_M55"/>
    <property type="match status" value="1"/>
</dbReference>
<dbReference type="InterPro" id="IPR036177">
    <property type="entry name" value="Peptidase_M55_sf"/>
</dbReference>
<dbReference type="Gene3D" id="3.40.50.10780">
    <property type="entry name" value="Dipeptide transport protein"/>
    <property type="match status" value="1"/>
</dbReference>
<sequence>PYGWGAGQGALYIVLWVLKTLRIINKEMIIIKIYISFDFEGLGGIAQWNDVTKNNKDYKQTYAVRQLEALLEELKEHEITLSDSHAEGNNIPWEITEEFPNVKLISGGIRKYYMMTGIDESFDRMIFFGYHAGVGEKYSTMDHTYSSSSIHNIWINKVEMNETLINAAYGGSFGVPLAMVVGDDKLKNQLNPYFKHLYYVETKRSLGRYSAEFKPMKQLLEEIKSTTKEMIDKNKEYFDVYTFNSPIEMIVEFSDTSKADMVESMPLTERIDGRKVKISSDNYRVIFEALLVITYICGA</sequence>
<dbReference type="Proteomes" id="UP000236604">
    <property type="component" value="Unassembled WGS sequence"/>
</dbReference>
<dbReference type="SUPFAM" id="SSF63992">
    <property type="entry name" value="Dipeptide transport protein"/>
    <property type="match status" value="1"/>
</dbReference>
<feature type="binding site" evidence="2">
    <location>
        <position position="85"/>
    </location>
    <ligand>
        <name>Zn(2+)</name>
        <dbReference type="ChEBI" id="CHEBI:29105"/>
        <label>2</label>
    </ligand>
</feature>
<proteinExistence type="predicted"/>
<dbReference type="AlphaFoldDB" id="A0A2K1PD35"/>
<accession>A0A2K1PD35</accession>
<dbReference type="EMBL" id="AZRN01000007">
    <property type="protein sequence ID" value="PNS00712.1"/>
    <property type="molecule type" value="Genomic_DNA"/>
</dbReference>
<dbReference type="PIRSF" id="PIRSF015853">
    <property type="entry name" value="Pep_DppA"/>
    <property type="match status" value="1"/>
</dbReference>
<dbReference type="Gene3D" id="3.30.1360.130">
    <property type="entry name" value="Dipeptide transport protein"/>
    <property type="match status" value="1"/>
</dbReference>
<protein>
    <submittedName>
        <fullName evidence="3">Peptidase M55</fullName>
    </submittedName>
</protein>
<dbReference type="RefSeq" id="WP_245855454.1">
    <property type="nucleotide sequence ID" value="NZ_AZRN01000007.1"/>
</dbReference>
<keyword evidence="2" id="KW-0479">Metal-binding</keyword>
<feature type="binding site" evidence="2">
    <location>
        <position position="162"/>
    </location>
    <ligand>
        <name>Zn(2+)</name>
        <dbReference type="ChEBI" id="CHEBI:29105"/>
        <label>2</label>
    </ligand>
</feature>
<organism evidence="3 4">
    <name type="scientific">Petrotoga mexicana DSM 14811</name>
    <dbReference type="NCBI Taxonomy" id="1122954"/>
    <lineage>
        <taxon>Bacteria</taxon>
        <taxon>Thermotogati</taxon>
        <taxon>Thermotogota</taxon>
        <taxon>Thermotogae</taxon>
        <taxon>Petrotogales</taxon>
        <taxon>Petrotogaceae</taxon>
        <taxon>Petrotoga</taxon>
    </lineage>
</organism>
<evidence type="ECO:0000313" key="4">
    <source>
        <dbReference type="Proteomes" id="UP000236604"/>
    </source>
</evidence>
<dbReference type="CDD" id="cd08769">
    <property type="entry name" value="DAP_dppA_2"/>
    <property type="match status" value="1"/>
</dbReference>
<feature type="active site" description="Nucleophile" evidence="1">
    <location>
        <position position="143"/>
    </location>
</feature>
<name>A0A2K1PD35_9BACT</name>
<gene>
    <name evidence="3" type="ORF">X927_02535</name>
</gene>
<evidence type="ECO:0000256" key="2">
    <source>
        <dbReference type="PIRSR" id="PIRSR015853-2"/>
    </source>
</evidence>
<feature type="non-terminal residue" evidence="3">
    <location>
        <position position="1"/>
    </location>
</feature>
<feature type="binding site" evidence="2">
    <location>
        <position position="38"/>
    </location>
    <ligand>
        <name>Zn(2+)</name>
        <dbReference type="ChEBI" id="CHEBI:29105"/>
        <label>2</label>
    </ligand>
</feature>
<comment type="caution">
    <text evidence="3">The sequence shown here is derived from an EMBL/GenBank/DDBJ whole genome shotgun (WGS) entry which is preliminary data.</text>
</comment>
<keyword evidence="4" id="KW-1185">Reference proteome</keyword>
<evidence type="ECO:0000313" key="3">
    <source>
        <dbReference type="EMBL" id="PNS00712.1"/>
    </source>
</evidence>
<reference evidence="3 4" key="1">
    <citation type="submission" date="2013-12" db="EMBL/GenBank/DDBJ databases">
        <title>Comparative genomics of Petrotoga isolates.</title>
        <authorList>
            <person name="Nesbo C.L."/>
            <person name="Charchuk R."/>
            <person name="Chow K."/>
        </authorList>
    </citation>
    <scope>NUCLEOTIDE SEQUENCE [LARGE SCALE GENOMIC DNA]</scope>
    <source>
        <strain evidence="3 4">DSM 14811</strain>
    </source>
</reference>
<keyword evidence="2" id="KW-0862">Zinc</keyword>
<dbReference type="InterPro" id="IPR007035">
    <property type="entry name" value="Peptidase_M55"/>
</dbReference>
<feature type="binding site" evidence="2">
    <location>
        <position position="131"/>
    </location>
    <ligand>
        <name>Zn(2+)</name>
        <dbReference type="ChEBI" id="CHEBI:29105"/>
        <label>2</label>
    </ligand>
</feature>
<feature type="binding site" evidence="2">
    <location>
        <position position="40"/>
    </location>
    <ligand>
        <name>Zn(2+)</name>
        <dbReference type="ChEBI" id="CHEBI:29105"/>
        <label>1</label>
    </ligand>
</feature>
<evidence type="ECO:0000256" key="1">
    <source>
        <dbReference type="PIRSR" id="PIRSR015853-1"/>
    </source>
</evidence>
<feature type="binding site" evidence="2">
    <location>
        <position position="38"/>
    </location>
    <ligand>
        <name>Zn(2+)</name>
        <dbReference type="ChEBI" id="CHEBI:29105"/>
        <label>1</label>
    </ligand>
</feature>